<dbReference type="FunFam" id="3.30.505.10:FF:000051">
    <property type="entry name" value="Tyrosine-protein kinase"/>
    <property type="match status" value="1"/>
</dbReference>
<keyword evidence="7" id="KW-0418">Kinase</keyword>
<feature type="compositionally biased region" description="Polar residues" evidence="4">
    <location>
        <begin position="520"/>
        <end position="538"/>
    </location>
</feature>
<dbReference type="CDD" id="cd10361">
    <property type="entry name" value="SH2_Fps_family"/>
    <property type="match status" value="1"/>
</dbReference>
<dbReference type="InterPro" id="IPR035849">
    <property type="entry name" value="Fes/Fps/Fer_SH2"/>
</dbReference>
<dbReference type="InterPro" id="IPR001060">
    <property type="entry name" value="FCH_dom"/>
</dbReference>
<evidence type="ECO:0000256" key="4">
    <source>
        <dbReference type="SAM" id="MobiDB-lite"/>
    </source>
</evidence>
<evidence type="ECO:0000256" key="2">
    <source>
        <dbReference type="PROSITE-ProRule" id="PRU01077"/>
    </source>
</evidence>
<dbReference type="InterPro" id="IPR031160">
    <property type="entry name" value="F_BAR_dom"/>
</dbReference>
<dbReference type="Pfam" id="PF00611">
    <property type="entry name" value="FCH"/>
    <property type="match status" value="1"/>
</dbReference>
<feature type="compositionally biased region" description="Gly residues" evidence="4">
    <location>
        <begin position="478"/>
        <end position="487"/>
    </location>
</feature>
<keyword evidence="2 3" id="KW-0175">Coiled coil</keyword>
<evidence type="ECO:0000256" key="3">
    <source>
        <dbReference type="SAM" id="Coils"/>
    </source>
</evidence>
<feature type="compositionally biased region" description="Low complexity" evidence="4">
    <location>
        <begin position="425"/>
        <end position="446"/>
    </location>
</feature>
<dbReference type="SMART" id="SM00252">
    <property type="entry name" value="SH2"/>
    <property type="match status" value="1"/>
</dbReference>
<organism evidence="7 8">
    <name type="scientific">Elysia marginata</name>
    <dbReference type="NCBI Taxonomy" id="1093978"/>
    <lineage>
        <taxon>Eukaryota</taxon>
        <taxon>Metazoa</taxon>
        <taxon>Spiralia</taxon>
        <taxon>Lophotrochozoa</taxon>
        <taxon>Mollusca</taxon>
        <taxon>Gastropoda</taxon>
        <taxon>Heterobranchia</taxon>
        <taxon>Euthyneura</taxon>
        <taxon>Panpulmonata</taxon>
        <taxon>Sacoglossa</taxon>
        <taxon>Placobranchoidea</taxon>
        <taxon>Plakobranchidae</taxon>
        <taxon>Elysia</taxon>
    </lineage>
</organism>
<dbReference type="PANTHER" id="PTHR14247">
    <property type="entry name" value="BREAST CANCER ANTI-ESTROGEN RESISTANCE PROTEIN 3 HOMOLOG-LIKE PROTEIN"/>
    <property type="match status" value="1"/>
</dbReference>
<feature type="region of interest" description="Disordered" evidence="4">
    <location>
        <begin position="400"/>
        <end position="451"/>
    </location>
</feature>
<feature type="region of interest" description="Disordered" evidence="4">
    <location>
        <begin position="464"/>
        <end position="541"/>
    </location>
</feature>
<dbReference type="AlphaFoldDB" id="A0AAV4EKW0"/>
<dbReference type="Pfam" id="PF00017">
    <property type="entry name" value="SH2"/>
    <property type="match status" value="1"/>
</dbReference>
<dbReference type="Proteomes" id="UP000762676">
    <property type="component" value="Unassembled WGS sequence"/>
</dbReference>
<dbReference type="PROSITE" id="PS50001">
    <property type="entry name" value="SH2"/>
    <property type="match status" value="1"/>
</dbReference>
<dbReference type="InterPro" id="IPR000980">
    <property type="entry name" value="SH2"/>
</dbReference>
<dbReference type="PANTHER" id="PTHR14247:SF8">
    <property type="entry name" value="RAS-GEF DOMAIN-CONTAINING PROTEIN"/>
    <property type="match status" value="1"/>
</dbReference>
<dbReference type="EMBL" id="BMAT01003727">
    <property type="protein sequence ID" value="GFR61340.1"/>
    <property type="molecule type" value="Genomic_DNA"/>
</dbReference>
<dbReference type="InterPro" id="IPR027267">
    <property type="entry name" value="AH/BAR_dom_sf"/>
</dbReference>
<feature type="domain" description="SH2" evidence="5">
    <location>
        <begin position="570"/>
        <end position="663"/>
    </location>
</feature>
<proteinExistence type="predicted"/>
<sequence length="687" mass="77010">MGFGKDMKGRASHEAILRVQDSEIRLLDTIHHFVLARAENDRKYASGLGKMLAATFKFDNSEFKECCSVFKAWDVILKETENLSRSLRSNSDHLTNTTAEVLAQLITEKKAARRKYMDERERLDTDFARVQDEMMRNKMDYARAVDRLAQDKAKYLELHGKGKSGPKVDEAKSKFFRSAVRLHKLHNEYVTSVHQAREHQTMLRDTALPAVLDSHQDSQEALVHKTKFVLEDYLQCTDTCKENFQNVTTNIQEAVQSIRPGAEYSTTFVEVHKSSLPAPAEFNFEEKLLDDYRGSLKASVLEANDLTIEALHDKLAKLTEEMEDTNTRITRTSSDQQKAALDVNKLSALLTDSPTIDNINSYLEKRRESETYTQTLLEMEGNIHRLEKLTAFLKKPIDQLGSKPAPLASDLKDIMSGADGHDAGSTTTTGLPPTPPSSSSASSSSSVQKDHTFMKSLSKMNPFKKALRPSGSQSGGLNSSGGGGGGGADDDGDSTISNENGSQHGEDGGGAASRPEMRSKTSGSYERSDLHVTTSNGPENRMSMMKMREQGQLVDLDATEAKSRIADESWFHGVLPREEVQRLLTTDGDYLVRESKNKKTNETQFVLSVFWQGHRHFIIQFSPDRGWHFEGQAYLTIQELVKRQFESRLPVTTKSGAILKRSVLREWELLNDDIELKMKIGTVRIKM</sequence>
<dbReference type="SMART" id="SM00055">
    <property type="entry name" value="FCH"/>
    <property type="match status" value="1"/>
</dbReference>
<dbReference type="GO" id="GO:0016301">
    <property type="term" value="F:kinase activity"/>
    <property type="evidence" value="ECO:0007669"/>
    <property type="project" value="UniProtKB-KW"/>
</dbReference>
<evidence type="ECO:0000256" key="1">
    <source>
        <dbReference type="PROSITE-ProRule" id="PRU00191"/>
    </source>
</evidence>
<keyword evidence="7" id="KW-0808">Transferase</keyword>
<dbReference type="InterPro" id="IPR036860">
    <property type="entry name" value="SH2_dom_sf"/>
</dbReference>
<dbReference type="InterPro" id="IPR051853">
    <property type="entry name" value="SH2-Ras-GEF_adapter"/>
</dbReference>
<gene>
    <name evidence="7" type="ORF">ElyMa_001844300</name>
</gene>
<name>A0AAV4EKW0_9GAST</name>
<dbReference type="SUPFAM" id="SSF55550">
    <property type="entry name" value="SH2 domain"/>
    <property type="match status" value="1"/>
</dbReference>
<dbReference type="Gene3D" id="1.20.1270.60">
    <property type="entry name" value="Arfaptin homology (AH) domain/BAR domain"/>
    <property type="match status" value="1"/>
</dbReference>
<feature type="domain" description="F-BAR" evidence="6">
    <location>
        <begin position="1"/>
        <end position="263"/>
    </location>
</feature>
<keyword evidence="1" id="KW-0727">SH2 domain</keyword>
<reference evidence="7 8" key="1">
    <citation type="journal article" date="2021" name="Elife">
        <title>Chloroplast acquisition without the gene transfer in kleptoplastic sea slugs, Plakobranchus ocellatus.</title>
        <authorList>
            <person name="Maeda T."/>
            <person name="Takahashi S."/>
            <person name="Yoshida T."/>
            <person name="Shimamura S."/>
            <person name="Takaki Y."/>
            <person name="Nagai Y."/>
            <person name="Toyoda A."/>
            <person name="Suzuki Y."/>
            <person name="Arimoto A."/>
            <person name="Ishii H."/>
            <person name="Satoh N."/>
            <person name="Nishiyama T."/>
            <person name="Hasebe M."/>
            <person name="Maruyama T."/>
            <person name="Minagawa J."/>
            <person name="Obokata J."/>
            <person name="Shigenobu S."/>
        </authorList>
    </citation>
    <scope>NUCLEOTIDE SEQUENCE [LARGE SCALE GENOMIC DNA]</scope>
</reference>
<keyword evidence="8" id="KW-1185">Reference proteome</keyword>
<dbReference type="PROSITE" id="PS51741">
    <property type="entry name" value="F_BAR"/>
    <property type="match status" value="1"/>
</dbReference>
<dbReference type="SUPFAM" id="SSF103657">
    <property type="entry name" value="BAR/IMD domain-like"/>
    <property type="match status" value="1"/>
</dbReference>
<evidence type="ECO:0000313" key="7">
    <source>
        <dbReference type="EMBL" id="GFR61340.1"/>
    </source>
</evidence>
<evidence type="ECO:0000259" key="5">
    <source>
        <dbReference type="PROSITE" id="PS50001"/>
    </source>
</evidence>
<protein>
    <submittedName>
        <fullName evidence="7">Tyrosine-protein kinase transforming protein Fps</fullName>
    </submittedName>
</protein>
<comment type="caution">
    <text evidence="7">The sequence shown here is derived from an EMBL/GenBank/DDBJ whole genome shotgun (WGS) entry which is preliminary data.</text>
</comment>
<evidence type="ECO:0000259" key="6">
    <source>
        <dbReference type="PROSITE" id="PS51741"/>
    </source>
</evidence>
<accession>A0AAV4EKW0</accession>
<dbReference type="Gene3D" id="3.30.505.10">
    <property type="entry name" value="SH2 domain"/>
    <property type="match status" value="1"/>
</dbReference>
<feature type="coiled-coil region" evidence="3">
    <location>
        <begin position="301"/>
        <end position="335"/>
    </location>
</feature>
<feature type="coiled-coil region" evidence="3">
    <location>
        <begin position="102"/>
        <end position="133"/>
    </location>
</feature>
<evidence type="ECO:0000313" key="8">
    <source>
        <dbReference type="Proteomes" id="UP000762676"/>
    </source>
</evidence>